<reference evidence="7" key="1">
    <citation type="journal article" date="2020" name="MBio">
        <title>Horizontal gene transfer to a defensive symbiont with a reduced genome amongst a multipartite beetle microbiome.</title>
        <authorList>
            <person name="Waterworth S.C."/>
            <person name="Florez L.V."/>
            <person name="Rees E.R."/>
            <person name="Hertweck C."/>
            <person name="Kaltenpoth M."/>
            <person name="Kwan J.C."/>
        </authorList>
    </citation>
    <scope>NUCLEOTIDE SEQUENCE [LARGE SCALE GENOMIC DNA]</scope>
</reference>
<keyword evidence="3" id="KW-0238">DNA-binding</keyword>
<dbReference type="EMBL" id="WNDQ01000012">
    <property type="protein sequence ID" value="KAF1022425.1"/>
    <property type="molecule type" value="Genomic_DNA"/>
</dbReference>
<dbReference type="PANTHER" id="PTHR30579:SF7">
    <property type="entry name" value="HTH-TYPE TRANSCRIPTIONAL REGULATOR LRHA-RELATED"/>
    <property type="match status" value="1"/>
</dbReference>
<dbReference type="AlphaFoldDB" id="A0A7V8JQX9"/>
<gene>
    <name evidence="6" type="primary">metR_2</name>
    <name evidence="6" type="ORF">GAK30_01209</name>
</gene>
<dbReference type="SUPFAM" id="SSF46785">
    <property type="entry name" value="Winged helix' DNA-binding domain"/>
    <property type="match status" value="1"/>
</dbReference>
<comment type="caution">
    <text evidence="6">The sequence shown here is derived from an EMBL/GenBank/DDBJ whole genome shotgun (WGS) entry which is preliminary data.</text>
</comment>
<dbReference type="InterPro" id="IPR036388">
    <property type="entry name" value="WH-like_DNA-bd_sf"/>
</dbReference>
<dbReference type="GO" id="GO:0003700">
    <property type="term" value="F:DNA-binding transcription factor activity"/>
    <property type="evidence" value="ECO:0007669"/>
    <property type="project" value="InterPro"/>
</dbReference>
<organism evidence="6 7">
    <name type="scientific">Paracidovorax wautersii</name>
    <dbReference type="NCBI Taxonomy" id="1177982"/>
    <lineage>
        <taxon>Bacteria</taxon>
        <taxon>Pseudomonadati</taxon>
        <taxon>Pseudomonadota</taxon>
        <taxon>Betaproteobacteria</taxon>
        <taxon>Burkholderiales</taxon>
        <taxon>Comamonadaceae</taxon>
        <taxon>Paracidovorax</taxon>
    </lineage>
</organism>
<dbReference type="InterPro" id="IPR000847">
    <property type="entry name" value="LysR_HTH_N"/>
</dbReference>
<evidence type="ECO:0000256" key="1">
    <source>
        <dbReference type="ARBA" id="ARBA00009437"/>
    </source>
</evidence>
<keyword evidence="2" id="KW-0805">Transcription regulation</keyword>
<evidence type="ECO:0000256" key="4">
    <source>
        <dbReference type="ARBA" id="ARBA00023163"/>
    </source>
</evidence>
<evidence type="ECO:0000256" key="2">
    <source>
        <dbReference type="ARBA" id="ARBA00023015"/>
    </source>
</evidence>
<accession>A0A7V8JQX9</accession>
<evidence type="ECO:0000313" key="7">
    <source>
        <dbReference type="Proteomes" id="UP000461670"/>
    </source>
</evidence>
<dbReference type="InterPro" id="IPR036390">
    <property type="entry name" value="WH_DNA-bd_sf"/>
</dbReference>
<dbReference type="Pfam" id="PF03466">
    <property type="entry name" value="LysR_substrate"/>
    <property type="match status" value="1"/>
</dbReference>
<evidence type="ECO:0000259" key="5">
    <source>
        <dbReference type="PROSITE" id="PS50931"/>
    </source>
</evidence>
<dbReference type="Gene3D" id="3.40.190.10">
    <property type="entry name" value="Periplasmic binding protein-like II"/>
    <property type="match status" value="2"/>
</dbReference>
<protein>
    <submittedName>
        <fullName evidence="6">HTH-type transcriptional regulator MetR</fullName>
    </submittedName>
</protein>
<proteinExistence type="inferred from homology"/>
<dbReference type="InterPro" id="IPR050176">
    <property type="entry name" value="LTTR"/>
</dbReference>
<comment type="similarity">
    <text evidence="1">Belongs to the LysR transcriptional regulatory family.</text>
</comment>
<dbReference type="SUPFAM" id="SSF53850">
    <property type="entry name" value="Periplasmic binding protein-like II"/>
    <property type="match status" value="1"/>
</dbReference>
<dbReference type="PROSITE" id="PS50931">
    <property type="entry name" value="HTH_LYSR"/>
    <property type="match status" value="1"/>
</dbReference>
<dbReference type="Pfam" id="PF00126">
    <property type="entry name" value="HTH_1"/>
    <property type="match status" value="1"/>
</dbReference>
<dbReference type="PANTHER" id="PTHR30579">
    <property type="entry name" value="TRANSCRIPTIONAL REGULATOR"/>
    <property type="match status" value="1"/>
</dbReference>
<dbReference type="Gene3D" id="1.10.10.10">
    <property type="entry name" value="Winged helix-like DNA-binding domain superfamily/Winged helix DNA-binding domain"/>
    <property type="match status" value="1"/>
</dbReference>
<dbReference type="Proteomes" id="UP000461670">
    <property type="component" value="Unassembled WGS sequence"/>
</dbReference>
<keyword evidence="4" id="KW-0804">Transcription</keyword>
<evidence type="ECO:0000256" key="3">
    <source>
        <dbReference type="ARBA" id="ARBA00023125"/>
    </source>
</evidence>
<dbReference type="InterPro" id="IPR005119">
    <property type="entry name" value="LysR_subst-bd"/>
</dbReference>
<dbReference type="GO" id="GO:0003677">
    <property type="term" value="F:DNA binding"/>
    <property type="evidence" value="ECO:0007669"/>
    <property type="project" value="UniProtKB-KW"/>
</dbReference>
<evidence type="ECO:0000313" key="6">
    <source>
        <dbReference type="EMBL" id="KAF1022425.1"/>
    </source>
</evidence>
<name>A0A7V8JQX9_9BURK</name>
<feature type="domain" description="HTH lysR-type" evidence="5">
    <location>
        <begin position="6"/>
        <end position="63"/>
    </location>
</feature>
<sequence length="291" mass="31609">MQRPHLQLDWLHVFVAVVDGGSLSAAAPAVHRSPSAVSMQLQKLEQAVGQQLLHRSARSLALTPAGTELLGYARRMLALHDETLDALNGPALSGEVRMGVPDDYATRYLTPVLRDFAARHAGVDILLDCEQSTALIPKLRRGELDLALVSRDRPSLGRLLFKEPMVWVGAPESRVWQRQPLPIAVYEAASMARRGAVAALARQGRDYRMVYNSSSLVGQVAAVKSGIAIAALTRCSVPPDLEILGERHGLPALPPMEVALVRARGVSRREPAIDALYRQIVHTLAAVIEPD</sequence>
<dbReference type="FunFam" id="1.10.10.10:FF:000001">
    <property type="entry name" value="LysR family transcriptional regulator"/>
    <property type="match status" value="1"/>
</dbReference>